<dbReference type="InterPro" id="IPR010026">
    <property type="entry name" value="Phage_holin_LL-H"/>
</dbReference>
<dbReference type="Pfam" id="PF09682">
    <property type="entry name" value="Phage_holin_6_1"/>
    <property type="match status" value="1"/>
</dbReference>
<keyword evidence="1" id="KW-0812">Transmembrane</keyword>
<dbReference type="RefSeq" id="WP_069590586.1">
    <property type="nucleotide sequence ID" value="NZ_CP017019.1"/>
</dbReference>
<reference evidence="3 5" key="2">
    <citation type="submission" date="2019-05" db="EMBL/GenBank/DDBJ databases">
        <title>Genome sequence of Moorella thermoacetica ATCC 33924.</title>
        <authorList>
            <person name="Poehlein A."/>
            <person name="Bengelsdorf F.R."/>
            <person name="Duerre P."/>
            <person name="Daniel R."/>
        </authorList>
    </citation>
    <scope>NUCLEOTIDE SEQUENCE [LARGE SCALE GENOMIC DNA]</scope>
    <source>
        <strain evidence="3 5">ATCC 33924</strain>
    </source>
</reference>
<evidence type="ECO:0000313" key="2">
    <source>
        <dbReference type="EMBL" id="AOQ24749.1"/>
    </source>
</evidence>
<organism evidence="2 4">
    <name type="scientific">Neomoorella thermoacetica</name>
    <name type="common">Clostridium thermoaceticum</name>
    <dbReference type="NCBI Taxonomy" id="1525"/>
    <lineage>
        <taxon>Bacteria</taxon>
        <taxon>Bacillati</taxon>
        <taxon>Bacillota</taxon>
        <taxon>Clostridia</taxon>
        <taxon>Neomoorellales</taxon>
        <taxon>Neomoorellaceae</taxon>
        <taxon>Neomoorella</taxon>
    </lineage>
</organism>
<accession>A0AAC9MVG6</accession>
<keyword evidence="1" id="KW-1133">Transmembrane helix</keyword>
<sequence>MENTVVQLALAVITVMVPVVIAALFYYLKEAIGTEKLRRFAAELEAKQTLAKIALQFVEQAYKDLDGPAKYEKVVAWMSERARAAGINLTTDEIKGLIKAAIQEMGDSFQKEWQQLLID</sequence>
<evidence type="ECO:0000256" key="1">
    <source>
        <dbReference type="SAM" id="Phobius"/>
    </source>
</evidence>
<dbReference type="Proteomes" id="UP000094598">
    <property type="component" value="Chromosome"/>
</dbReference>
<reference evidence="2 4" key="1">
    <citation type="submission" date="2016-08" db="EMBL/GenBank/DDBJ databases">
        <title>Moorella thermoacetica DSM 103132.</title>
        <authorList>
            <person name="Jendresen C.B."/>
            <person name="Redl S.M."/>
            <person name="Jensen T.O."/>
            <person name="Nielsen A.T."/>
        </authorList>
    </citation>
    <scope>NUCLEOTIDE SEQUENCE [LARGE SCALE GENOMIC DNA]</scope>
    <source>
        <strain evidence="2 4">DSM 103132</strain>
    </source>
</reference>
<dbReference type="EMBL" id="VCDX01000001">
    <property type="protein sequence ID" value="TYL15713.1"/>
    <property type="molecule type" value="Genomic_DNA"/>
</dbReference>
<protein>
    <submittedName>
        <fullName evidence="2">Phage holin protein (Holin_LLH)</fullName>
    </submittedName>
</protein>
<dbReference type="NCBIfam" id="TIGR01673">
    <property type="entry name" value="holin_LLH"/>
    <property type="match status" value="1"/>
</dbReference>
<keyword evidence="5" id="KW-1185">Reference proteome</keyword>
<gene>
    <name evidence="2" type="ORF">Maut_02321</name>
    <name evidence="3" type="ORF">MTAT_04520</name>
</gene>
<dbReference type="Proteomes" id="UP000322283">
    <property type="component" value="Unassembled WGS sequence"/>
</dbReference>
<name>A0AAC9MVG6_NEOTH</name>
<evidence type="ECO:0000313" key="5">
    <source>
        <dbReference type="Proteomes" id="UP000322283"/>
    </source>
</evidence>
<evidence type="ECO:0000313" key="3">
    <source>
        <dbReference type="EMBL" id="TYL15713.1"/>
    </source>
</evidence>
<keyword evidence="1" id="KW-0472">Membrane</keyword>
<proteinExistence type="predicted"/>
<evidence type="ECO:0000313" key="4">
    <source>
        <dbReference type="Proteomes" id="UP000094598"/>
    </source>
</evidence>
<dbReference type="AlphaFoldDB" id="A0AAC9MVG6"/>
<feature type="transmembrane region" description="Helical" evidence="1">
    <location>
        <begin position="6"/>
        <end position="28"/>
    </location>
</feature>
<dbReference type="EMBL" id="CP017019">
    <property type="protein sequence ID" value="AOQ24749.1"/>
    <property type="molecule type" value="Genomic_DNA"/>
</dbReference>